<reference evidence="2 3" key="1">
    <citation type="submission" date="2019-05" db="EMBL/GenBank/DDBJ databases">
        <authorList>
            <person name="Lee S.D."/>
        </authorList>
    </citation>
    <scope>NUCLEOTIDE SEQUENCE [LARGE SCALE GENOMIC DNA]</scope>
    <source>
        <strain evidence="2 3">YC2-7</strain>
    </source>
</reference>
<evidence type="ECO:0000259" key="1">
    <source>
        <dbReference type="Pfam" id="PF02470"/>
    </source>
</evidence>
<proteinExistence type="predicted"/>
<organism evidence="2 3">
    <name type="scientific">Antrihabitans stalactiti</name>
    <dbReference type="NCBI Taxonomy" id="2584121"/>
    <lineage>
        <taxon>Bacteria</taxon>
        <taxon>Bacillati</taxon>
        <taxon>Actinomycetota</taxon>
        <taxon>Actinomycetes</taxon>
        <taxon>Mycobacteriales</taxon>
        <taxon>Nocardiaceae</taxon>
        <taxon>Antrihabitans</taxon>
    </lineage>
</organism>
<protein>
    <submittedName>
        <fullName evidence="2">MCE family protein</fullName>
    </submittedName>
</protein>
<dbReference type="EMBL" id="VCQU01000015">
    <property type="protein sequence ID" value="NMN99180.1"/>
    <property type="molecule type" value="Genomic_DNA"/>
</dbReference>
<name>A0A848KSF4_9NOCA</name>
<evidence type="ECO:0000313" key="2">
    <source>
        <dbReference type="EMBL" id="NMN99180.1"/>
    </source>
</evidence>
<sequence length="367" mass="38448">MMNRILASRGFMSVAGVLVACTLVFVAYVIAYDPAKKTQSYCALMPDAVGLYTGNNVTMLGVPVGTVTDIWPQGETVRVDFDVDADHRLRGAVSATTLSDTLVADRNLAVLGDGESTEWDPSTCITRTLTPKSMTQTLNALGNLANELNGGDDPTATGRINTGIKAIDNAVAGTGPRINELIKKIGVALNSPDAAIGHIGELIDVLNELSASVSTGWGDIKDMLVPFAGVLDYVNEQVWLPIAGIIDSLRVLIPMVNDITTMFGEPILQVLDATVPIVHFIGANVGTLQEIITMIPPLVGAFTRSIDPRTGAPALTYSPPKVAIPQSNADQVCTAVNALSPGRCATATDGLMTLDLLPVVLGSVGTP</sequence>
<comment type="caution">
    <text evidence="2">The sequence shown here is derived from an EMBL/GenBank/DDBJ whole genome shotgun (WGS) entry which is preliminary data.</text>
</comment>
<dbReference type="PROSITE" id="PS51257">
    <property type="entry name" value="PROKAR_LIPOPROTEIN"/>
    <property type="match status" value="1"/>
</dbReference>
<dbReference type="AlphaFoldDB" id="A0A848KSF4"/>
<dbReference type="Proteomes" id="UP000535543">
    <property type="component" value="Unassembled WGS sequence"/>
</dbReference>
<evidence type="ECO:0000313" key="3">
    <source>
        <dbReference type="Proteomes" id="UP000535543"/>
    </source>
</evidence>
<dbReference type="InterPro" id="IPR052336">
    <property type="entry name" value="MlaD_Phospholipid_Transporter"/>
</dbReference>
<keyword evidence="3" id="KW-1185">Reference proteome</keyword>
<gene>
    <name evidence="2" type="ORF">FGL95_29575</name>
</gene>
<dbReference type="PANTHER" id="PTHR33371:SF4">
    <property type="entry name" value="INTERMEMBRANE PHOSPHOLIPID TRANSPORT SYSTEM BINDING PROTEIN MLAD"/>
    <property type="match status" value="1"/>
</dbReference>
<accession>A0A848KSF4</accession>
<feature type="domain" description="Mce/MlaD" evidence="1">
    <location>
        <begin position="38"/>
        <end position="110"/>
    </location>
</feature>
<dbReference type="InterPro" id="IPR003399">
    <property type="entry name" value="Mce/MlaD"/>
</dbReference>
<dbReference type="PANTHER" id="PTHR33371">
    <property type="entry name" value="INTERMEMBRANE PHOSPHOLIPID TRANSPORT SYSTEM BINDING PROTEIN MLAD-RELATED"/>
    <property type="match status" value="1"/>
</dbReference>
<reference evidence="2 3" key="2">
    <citation type="submission" date="2020-06" db="EMBL/GenBank/DDBJ databases">
        <title>Antribacter stalactiti gen. nov., sp. nov., a new member of the family Nacardiaceae isolated from a cave.</title>
        <authorList>
            <person name="Kim I.S."/>
        </authorList>
    </citation>
    <scope>NUCLEOTIDE SEQUENCE [LARGE SCALE GENOMIC DNA]</scope>
    <source>
        <strain evidence="2 3">YC2-7</strain>
    </source>
</reference>
<dbReference type="Pfam" id="PF02470">
    <property type="entry name" value="MlaD"/>
    <property type="match status" value="1"/>
</dbReference>